<dbReference type="GO" id="GO:0000160">
    <property type="term" value="P:phosphorelay signal transduction system"/>
    <property type="evidence" value="ECO:0007669"/>
    <property type="project" value="InterPro"/>
</dbReference>
<protein>
    <submittedName>
        <fullName evidence="3">Response regulator</fullName>
    </submittedName>
</protein>
<feature type="domain" description="Response regulatory" evidence="2">
    <location>
        <begin position="9"/>
        <end position="120"/>
    </location>
</feature>
<dbReference type="EMBL" id="NWVD01000004">
    <property type="protein sequence ID" value="PCG08646.1"/>
    <property type="molecule type" value="Genomic_DNA"/>
</dbReference>
<dbReference type="InterPro" id="IPR001789">
    <property type="entry name" value="Sig_transdc_resp-reg_receiver"/>
</dbReference>
<reference evidence="3 4" key="1">
    <citation type="submission" date="2017-09" db="EMBL/GenBank/DDBJ databases">
        <title>Sphingomonas ginsenosidimutans KACC 14949, whole genome shotgun sequence.</title>
        <authorList>
            <person name="Feng G."/>
            <person name="Zhu H."/>
        </authorList>
    </citation>
    <scope>NUCLEOTIDE SEQUENCE [LARGE SCALE GENOMIC DNA]</scope>
    <source>
        <strain evidence="3 4">KACC 14949</strain>
    </source>
</reference>
<sequence>MYKLSTMCHVLLIEDDWLLADHMMQLLEAAGATSVVLVDGEEEAVRAAMVRRPAVIVSDVSLRQGHGPATVLRIVGDDAQVRAMFVTGEPAAGRPGDPRWPVLTKPVADEVFVATFRSIAPIV</sequence>
<feature type="modified residue" description="4-aspartylphosphate" evidence="1">
    <location>
        <position position="59"/>
    </location>
</feature>
<keyword evidence="1" id="KW-0597">Phosphoprotein</keyword>
<dbReference type="SUPFAM" id="SSF52172">
    <property type="entry name" value="CheY-like"/>
    <property type="match status" value="1"/>
</dbReference>
<dbReference type="Proteomes" id="UP000218784">
    <property type="component" value="Unassembled WGS sequence"/>
</dbReference>
<comment type="caution">
    <text evidence="3">The sequence shown here is derived from an EMBL/GenBank/DDBJ whole genome shotgun (WGS) entry which is preliminary data.</text>
</comment>
<evidence type="ECO:0000259" key="2">
    <source>
        <dbReference type="PROSITE" id="PS50110"/>
    </source>
</evidence>
<dbReference type="InterPro" id="IPR011006">
    <property type="entry name" value="CheY-like_superfamily"/>
</dbReference>
<dbReference type="PROSITE" id="PS50110">
    <property type="entry name" value="RESPONSE_REGULATORY"/>
    <property type="match status" value="1"/>
</dbReference>
<evidence type="ECO:0000313" key="3">
    <source>
        <dbReference type="EMBL" id="PCG08646.1"/>
    </source>
</evidence>
<proteinExistence type="predicted"/>
<gene>
    <name evidence="3" type="ORF">COA17_10820</name>
</gene>
<accession>A0A2A4HVU0</accession>
<organism evidence="3 4">
    <name type="scientific">Sphingomonas ginsenosidimutans</name>
    <dbReference type="NCBI Taxonomy" id="862134"/>
    <lineage>
        <taxon>Bacteria</taxon>
        <taxon>Pseudomonadati</taxon>
        <taxon>Pseudomonadota</taxon>
        <taxon>Alphaproteobacteria</taxon>
        <taxon>Sphingomonadales</taxon>
        <taxon>Sphingomonadaceae</taxon>
        <taxon>Sphingomonas</taxon>
    </lineage>
</organism>
<name>A0A2A4HVU0_9SPHN</name>
<evidence type="ECO:0000256" key="1">
    <source>
        <dbReference type="PROSITE-ProRule" id="PRU00169"/>
    </source>
</evidence>
<dbReference type="Gene3D" id="3.40.50.2300">
    <property type="match status" value="1"/>
</dbReference>
<keyword evidence="4" id="KW-1185">Reference proteome</keyword>
<dbReference type="AlphaFoldDB" id="A0A2A4HVU0"/>
<dbReference type="Pfam" id="PF00072">
    <property type="entry name" value="Response_reg"/>
    <property type="match status" value="1"/>
</dbReference>
<evidence type="ECO:0000313" key="4">
    <source>
        <dbReference type="Proteomes" id="UP000218784"/>
    </source>
</evidence>